<proteinExistence type="predicted"/>
<dbReference type="EMBL" id="LDPH01000001">
    <property type="protein sequence ID" value="KLV28514.1"/>
    <property type="molecule type" value="Genomic_DNA"/>
</dbReference>
<evidence type="ECO:0000313" key="2">
    <source>
        <dbReference type="Proteomes" id="UP000036045"/>
    </source>
</evidence>
<protein>
    <submittedName>
        <fullName evidence="1">Uncharacterized protein</fullName>
    </submittedName>
</protein>
<dbReference type="RefSeq" id="WP_047940209.1">
    <property type="nucleotide sequence ID" value="NZ_JAMAUJ010000001.1"/>
</dbReference>
<gene>
    <name evidence="1" type="ORF">ABW02_01910</name>
</gene>
<keyword evidence="2" id="KW-1185">Reference proteome</keyword>
<dbReference type="AlphaFoldDB" id="A0A0J1IRD6"/>
<organism evidence="1 2">
    <name type="scientific">Niallia circulans</name>
    <name type="common">Bacillus circulans</name>
    <dbReference type="NCBI Taxonomy" id="1397"/>
    <lineage>
        <taxon>Bacteria</taxon>
        <taxon>Bacillati</taxon>
        <taxon>Bacillota</taxon>
        <taxon>Bacilli</taxon>
        <taxon>Bacillales</taxon>
        <taxon>Bacillaceae</taxon>
        <taxon>Niallia</taxon>
    </lineage>
</organism>
<dbReference type="Proteomes" id="UP000036045">
    <property type="component" value="Unassembled WGS sequence"/>
</dbReference>
<sequence>MKNHPIFNLLITLVFLILFIASKKLFANYLAALIIFGAFFCIYLGRSILSLIRYIDEKKTKDISVKSKHK</sequence>
<dbReference type="PATRIC" id="fig|1397.4.peg.425"/>
<reference evidence="1 2" key="1">
    <citation type="submission" date="2015-05" db="EMBL/GenBank/DDBJ databases">
        <title>Whole genome sequence and identification of bacterial endophytes from Costus igneus.</title>
        <authorList>
            <person name="Lee Y.P."/>
            <person name="Gan H.M."/>
            <person name="Eng W."/>
            <person name="Wheatley M.S."/>
            <person name="Caraballo A."/>
            <person name="Polter S."/>
            <person name="Savka M.A."/>
            <person name="Hudson A.O."/>
        </authorList>
    </citation>
    <scope>NUCLEOTIDE SEQUENCE [LARGE SCALE GENOMIC DNA]</scope>
    <source>
        <strain evidence="1 2">RIT379</strain>
    </source>
</reference>
<name>A0A0J1IRD6_NIACI</name>
<accession>A0A0J1IRD6</accession>
<evidence type="ECO:0000313" key="1">
    <source>
        <dbReference type="EMBL" id="KLV28514.1"/>
    </source>
</evidence>
<comment type="caution">
    <text evidence="1">The sequence shown here is derived from an EMBL/GenBank/DDBJ whole genome shotgun (WGS) entry which is preliminary data.</text>
</comment>